<protein>
    <submittedName>
        <fullName evidence="2">Uncharacterized protein</fullName>
    </submittedName>
</protein>
<accession>C7BM42</accession>
<gene>
    <name evidence="1" type="ordered locus">PAU_00769</name>
    <name evidence="2" type="ORF">PA-RVA13-1246</name>
</gene>
<evidence type="ECO:0000313" key="2">
    <source>
        <dbReference type="EMBL" id="CAR67375.1"/>
    </source>
</evidence>
<dbReference type="Proteomes" id="UP000002747">
    <property type="component" value="Chromosome"/>
</dbReference>
<reference evidence="1 3" key="4">
    <citation type="journal article" date="2009" name="BMC Genomics">
        <title>Comparative genomics of the emerging human pathogen Photorhabdus asymbiotica with the insect pathogen Photorhabdus luminescens.</title>
        <authorList>
            <person name="Wilkinson P."/>
            <person name="Waterfield N.R."/>
            <person name="Crossman L."/>
            <person name="Corton C."/>
            <person name="Sanchez-Contreras M."/>
            <person name="Vlisidou I."/>
            <person name="Barron A."/>
            <person name="Bignell A."/>
            <person name="Clark L."/>
            <person name="Ormond D."/>
            <person name="Mayho M."/>
            <person name="Bason N."/>
            <person name="Smith F."/>
            <person name="Simmonds M."/>
            <person name="Churcher C."/>
            <person name="Harris D."/>
            <person name="Thompson N.R."/>
            <person name="Quail M."/>
            <person name="Parkhill J."/>
            <person name="ffrench-Constant R.H."/>
        </authorList>
    </citation>
    <scope>NUCLEOTIDE SEQUENCE [LARGE SCALE GENOMIC DNA]</scope>
    <source>
        <strain evidence="3">ATCC 43949 / 3105-77</strain>
        <strain evidence="1">ATCC43949</strain>
    </source>
</reference>
<proteinExistence type="predicted"/>
<reference evidence="2" key="3">
    <citation type="submission" date="2008-09" db="EMBL/GenBank/DDBJ databases">
        <authorList>
            <person name="Thomson N.R."/>
        </authorList>
    </citation>
    <scope>NUCLEOTIDE SEQUENCE</scope>
    <source>
        <strain evidence="2">ATCC 43949</strain>
    </source>
</reference>
<evidence type="ECO:0000313" key="1">
    <source>
        <dbReference type="EMBL" id="CAQ82861.1"/>
    </source>
</evidence>
<reference evidence="2" key="1">
    <citation type="journal article" date="2008" name="Proc. Natl. Acad. Sci. U.S.A.">
        <title>Rapid virulence annotation (RVA): identification of virulence factors using a bacterial genome library and multiple invertebrate hosts.</title>
        <authorList>
            <person name="Waterfield N.R."/>
            <person name="Sanchez-Contreras M."/>
            <person name="Eleftherianos I."/>
            <person name="Dowling A."/>
            <person name="Wilkinson P."/>
            <person name="Parkhill J."/>
            <person name="Thomson N."/>
            <person name="Reynolds S.E."/>
            <person name="Bode H.B."/>
            <person name="Dorus S."/>
            <person name="Ffrench-Constant R.H."/>
        </authorList>
    </citation>
    <scope>NUCLEOTIDE SEQUENCE</scope>
    <source>
        <strain evidence="2">ATCC 43949</strain>
    </source>
</reference>
<dbReference type="AlphaFoldDB" id="B6VMJ5"/>
<name>B6VMJ5_PHOAA</name>
<organism evidence="2">
    <name type="scientific">Photorhabdus asymbiotica subsp. asymbiotica (strain ATCC 43949 / 3105-77)</name>
    <name type="common">Xenorhabdus luminescens (strain 2)</name>
    <dbReference type="NCBI Taxonomy" id="553480"/>
    <lineage>
        <taxon>Bacteria</taxon>
        <taxon>Pseudomonadati</taxon>
        <taxon>Pseudomonadota</taxon>
        <taxon>Gammaproteobacteria</taxon>
        <taxon>Enterobacterales</taxon>
        <taxon>Morganellaceae</taxon>
        <taxon>Photorhabdus</taxon>
    </lineage>
</organism>
<dbReference type="EMBL" id="FM162591">
    <property type="protein sequence ID" value="CAQ82861.1"/>
    <property type="molecule type" value="Genomic_DNA"/>
</dbReference>
<sequence>MWRFQFTSCDYFGFFVKVTCSLIRYPWLCAQPYPVAKTQLINIFISIEDYPFQISLGTINFL</sequence>
<reference evidence="1" key="2">
    <citation type="submission" date="2008-05" db="EMBL/GenBank/DDBJ databases">
        <authorList>
            <person name="Crossman L.C."/>
        </authorList>
    </citation>
    <scope>NUCLEOTIDE SEQUENCE</scope>
    <source>
        <strain evidence="1">ATCC43949</strain>
    </source>
</reference>
<evidence type="ECO:0000313" key="3">
    <source>
        <dbReference type="Proteomes" id="UP000002747"/>
    </source>
</evidence>
<dbReference type="KEGG" id="pay:PAU_00769"/>
<accession>B6VMJ5</accession>
<dbReference type="EMBL" id="FM211055">
    <property type="protein sequence ID" value="CAR67375.1"/>
    <property type="molecule type" value="Genomic_DNA"/>
</dbReference>